<feature type="transmembrane region" description="Helical" evidence="1">
    <location>
        <begin position="34"/>
        <end position="53"/>
    </location>
</feature>
<keyword evidence="1" id="KW-0472">Membrane</keyword>
<dbReference type="AlphaFoldDB" id="A0A2M7G0J4"/>
<gene>
    <name evidence="2" type="ORF">COW36_20325</name>
</gene>
<keyword evidence="1" id="KW-0812">Transmembrane</keyword>
<dbReference type="Pfam" id="PF10990">
    <property type="entry name" value="DUF2809"/>
    <property type="match status" value="1"/>
</dbReference>
<feature type="transmembrane region" description="Helical" evidence="1">
    <location>
        <begin position="60"/>
        <end position="83"/>
    </location>
</feature>
<name>A0A2M7G0J4_9BACT</name>
<sequence length="132" mass="15620">MKFKFKSFYFLSFGAILWIEFLIAVFVHDDFVRPFLGDMLVVFLMYCFFQSFLSVKYQNILWGVWGFACGVEFLQALNLVGLLRLEKFFWVRVLIGTTFDWLDILSYTLGAVLILWLESKLNKKQERPMGVE</sequence>
<evidence type="ECO:0000313" key="2">
    <source>
        <dbReference type="EMBL" id="PIW14752.1"/>
    </source>
</evidence>
<feature type="transmembrane region" description="Helical" evidence="1">
    <location>
        <begin position="89"/>
        <end position="117"/>
    </location>
</feature>
<organism evidence="2 3">
    <name type="scientific">bacterium (Candidatus Blackallbacteria) CG17_big_fil_post_rev_8_21_14_2_50_48_46</name>
    <dbReference type="NCBI Taxonomy" id="2014261"/>
    <lineage>
        <taxon>Bacteria</taxon>
        <taxon>Candidatus Blackallbacteria</taxon>
    </lineage>
</organism>
<dbReference type="Proteomes" id="UP000231019">
    <property type="component" value="Unassembled WGS sequence"/>
</dbReference>
<keyword evidence="1" id="KW-1133">Transmembrane helix</keyword>
<proteinExistence type="predicted"/>
<feature type="transmembrane region" description="Helical" evidence="1">
    <location>
        <begin position="7"/>
        <end position="28"/>
    </location>
</feature>
<dbReference type="InterPro" id="IPR021257">
    <property type="entry name" value="DUF2809"/>
</dbReference>
<dbReference type="EMBL" id="PFFQ01000056">
    <property type="protein sequence ID" value="PIW14752.1"/>
    <property type="molecule type" value="Genomic_DNA"/>
</dbReference>
<protein>
    <submittedName>
        <fullName evidence="2">DUF2809 domain-containing protein</fullName>
    </submittedName>
</protein>
<evidence type="ECO:0000256" key="1">
    <source>
        <dbReference type="SAM" id="Phobius"/>
    </source>
</evidence>
<reference evidence="2 3" key="1">
    <citation type="submission" date="2017-09" db="EMBL/GenBank/DDBJ databases">
        <title>Depth-based differentiation of microbial function through sediment-hosted aquifers and enrichment of novel symbionts in the deep terrestrial subsurface.</title>
        <authorList>
            <person name="Probst A.J."/>
            <person name="Ladd B."/>
            <person name="Jarett J.K."/>
            <person name="Geller-Mcgrath D.E."/>
            <person name="Sieber C.M."/>
            <person name="Emerson J.B."/>
            <person name="Anantharaman K."/>
            <person name="Thomas B.C."/>
            <person name="Malmstrom R."/>
            <person name="Stieglmeier M."/>
            <person name="Klingl A."/>
            <person name="Woyke T."/>
            <person name="Ryan C.M."/>
            <person name="Banfield J.F."/>
        </authorList>
    </citation>
    <scope>NUCLEOTIDE SEQUENCE [LARGE SCALE GENOMIC DNA]</scope>
    <source>
        <strain evidence="2">CG17_big_fil_post_rev_8_21_14_2_50_48_46</strain>
    </source>
</reference>
<accession>A0A2M7G0J4</accession>
<comment type="caution">
    <text evidence="2">The sequence shown here is derived from an EMBL/GenBank/DDBJ whole genome shotgun (WGS) entry which is preliminary data.</text>
</comment>
<evidence type="ECO:0000313" key="3">
    <source>
        <dbReference type="Proteomes" id="UP000231019"/>
    </source>
</evidence>